<dbReference type="OrthoDB" id="654211at2759"/>
<reference evidence="1 2" key="1">
    <citation type="submission" date="2013-03" db="EMBL/GenBank/DDBJ databases">
        <title>The Genome Sequence of Cladophialophora carrionii CBS 160.54.</title>
        <authorList>
            <consortium name="The Broad Institute Genomics Platform"/>
            <person name="Cuomo C."/>
            <person name="de Hoog S."/>
            <person name="Gorbushina A."/>
            <person name="Walker B."/>
            <person name="Young S.K."/>
            <person name="Zeng Q."/>
            <person name="Gargeya S."/>
            <person name="Fitzgerald M."/>
            <person name="Haas B."/>
            <person name="Abouelleil A."/>
            <person name="Allen A.W."/>
            <person name="Alvarado L."/>
            <person name="Arachchi H.M."/>
            <person name="Berlin A.M."/>
            <person name="Chapman S.B."/>
            <person name="Gainer-Dewar J."/>
            <person name="Goldberg J."/>
            <person name="Griggs A."/>
            <person name="Gujja S."/>
            <person name="Hansen M."/>
            <person name="Howarth C."/>
            <person name="Imamovic A."/>
            <person name="Ireland A."/>
            <person name="Larimer J."/>
            <person name="McCowan C."/>
            <person name="Murphy C."/>
            <person name="Pearson M."/>
            <person name="Poon T.W."/>
            <person name="Priest M."/>
            <person name="Roberts A."/>
            <person name="Saif S."/>
            <person name="Shea T."/>
            <person name="Sisk P."/>
            <person name="Sykes S."/>
            <person name="Wortman J."/>
            <person name="Nusbaum C."/>
            <person name="Birren B."/>
        </authorList>
    </citation>
    <scope>NUCLEOTIDE SEQUENCE [LARGE SCALE GENOMIC DNA]</scope>
    <source>
        <strain evidence="1 2">CBS 160.54</strain>
    </source>
</reference>
<evidence type="ECO:0000313" key="1">
    <source>
        <dbReference type="EMBL" id="ETI20084.1"/>
    </source>
</evidence>
<name>V9CZK1_9EURO</name>
<evidence type="ECO:0008006" key="3">
    <source>
        <dbReference type="Google" id="ProtNLM"/>
    </source>
</evidence>
<dbReference type="VEuPathDB" id="FungiDB:G647_08118"/>
<gene>
    <name evidence="1" type="ORF">G647_08118</name>
</gene>
<evidence type="ECO:0000313" key="2">
    <source>
        <dbReference type="Proteomes" id="UP000030678"/>
    </source>
</evidence>
<dbReference type="RefSeq" id="XP_008730652.1">
    <property type="nucleotide sequence ID" value="XM_008732430.1"/>
</dbReference>
<protein>
    <recommendedName>
        <fullName evidence="3">Transcription factor domain-containing protein</fullName>
    </recommendedName>
</protein>
<organism evidence="1 2">
    <name type="scientific">Cladophialophora carrionii CBS 160.54</name>
    <dbReference type="NCBI Taxonomy" id="1279043"/>
    <lineage>
        <taxon>Eukaryota</taxon>
        <taxon>Fungi</taxon>
        <taxon>Dikarya</taxon>
        <taxon>Ascomycota</taxon>
        <taxon>Pezizomycotina</taxon>
        <taxon>Eurotiomycetes</taxon>
        <taxon>Chaetothyriomycetidae</taxon>
        <taxon>Chaetothyriales</taxon>
        <taxon>Herpotrichiellaceae</taxon>
        <taxon>Cladophialophora</taxon>
    </lineage>
</organism>
<dbReference type="EMBL" id="KB822708">
    <property type="protein sequence ID" value="ETI20084.1"/>
    <property type="molecule type" value="Genomic_DNA"/>
</dbReference>
<accession>V9CZK1</accession>
<proteinExistence type="predicted"/>
<dbReference type="HOGENOM" id="CLU_806542_0_0_1"/>
<dbReference type="GeneID" id="19986611"/>
<dbReference type="Proteomes" id="UP000030678">
    <property type="component" value="Unassembled WGS sequence"/>
</dbReference>
<sequence>MFGNLVTMTYGIPPGYSVVSDGYIEMPCDQSLWDALTEDQWHEAALRRGQSSPLNVKDAVSMVMNGNSTKSVPQECWEWSPFAISVVINVISIHIWHITQGSYFFGGFLSPGQVDDTQKPQTLAQTEAALSRCRALITQASSDADYPWTEAETPLLFNCLALLRVSYCRAFTGHSAADSMMLLKESQEEFTASIEDFVAMPQNRGSLVARAVSRAFEGMLIPYKAGTMLIKKTAALTWAVGHALAGWEVALLVTKWVHAIEVETRTGKGGPISELEAQTMQAVKNLLSEVEDGFGTEMESSLASKLARYWAGFYDDTWVWGVTPRMANILRELAMCYESKLAAL</sequence>
<dbReference type="AlphaFoldDB" id="V9CZK1"/>